<reference evidence="1 2" key="1">
    <citation type="journal article" date="2015" name="Parasitol. Res.">
        <title>Viruses in close associations with free-living amoebae.</title>
        <authorList>
            <person name="Scheid P."/>
        </authorList>
    </citation>
    <scope>NUCLEOTIDE SEQUENCE [LARGE SCALE GENOMIC DNA]</scope>
    <source>
        <strain evidence="1">KlaHel</strain>
    </source>
</reference>
<dbReference type="RefSeq" id="YP_009119686.1">
    <property type="nucleotide sequence ID" value="NC_026440.1"/>
</dbReference>
<proteinExistence type="predicted"/>
<dbReference type="GeneID" id="23462368"/>
<name>A0A0B5J9B2_9VIRU</name>
<protein>
    <submittedName>
        <fullName evidence="1">Uncharacterized protein</fullName>
    </submittedName>
</protein>
<organism evidence="1 2">
    <name type="scientific">Pandoravirus inopinatum</name>
    <dbReference type="NCBI Taxonomy" id="1605721"/>
    <lineage>
        <taxon>Viruses</taxon>
        <taxon>Pandoravirus</taxon>
    </lineage>
</organism>
<evidence type="ECO:0000313" key="2">
    <source>
        <dbReference type="Proteomes" id="UP000202511"/>
    </source>
</evidence>
<sequence>MHYETILPMEMQYAVALSVGKSCPRALLHLGASSKSQHAIVSAVVKDLVGHPRLAAIDHIAVLRSLIRTDSGRRLRHLRIAMRLRLIQGFVTLVLRARRGNIDHVAASIMATEAAGPRAPSAADLVRHLSMALASDKALLSGNQPTDTDDHVDALLLHAWGRHMDQDFCRKHDACYPLVPSQTTQIDRVLVSLVMDGWRYPCLSRAYLYHIGLMVERGRVIEIGSPDSRRATPDNLFVIAPYADVVGQACGESSLAIDTDALKAWACGTSNSATNQAIDTLTSAAFGERLARIFDKHIHRNIATAYDCDPDRLVLPSFSVLFKPRYYLVPTWFKRTILAVSLERMDAD</sequence>
<evidence type="ECO:0000313" key="1">
    <source>
        <dbReference type="EMBL" id="AJF97451.1"/>
    </source>
</evidence>
<dbReference type="EMBL" id="KP136319">
    <property type="protein sequence ID" value="AJF97451.1"/>
    <property type="molecule type" value="Genomic_DNA"/>
</dbReference>
<accession>A0A0B5J9B2</accession>
<dbReference type="KEGG" id="vg:23462368"/>
<dbReference type="Proteomes" id="UP000202511">
    <property type="component" value="Segment"/>
</dbReference>